<dbReference type="EMBL" id="CAJVCH010109990">
    <property type="protein sequence ID" value="CAG7724454.1"/>
    <property type="molecule type" value="Genomic_DNA"/>
</dbReference>
<gene>
    <name evidence="3" type="ORF">AFUS01_LOCUS13479</name>
</gene>
<feature type="region of interest" description="Disordered" evidence="1">
    <location>
        <begin position="84"/>
        <end position="113"/>
    </location>
</feature>
<feature type="signal peptide" evidence="2">
    <location>
        <begin position="1"/>
        <end position="26"/>
    </location>
</feature>
<dbReference type="Proteomes" id="UP000708208">
    <property type="component" value="Unassembled WGS sequence"/>
</dbReference>
<evidence type="ECO:0000313" key="4">
    <source>
        <dbReference type="Proteomes" id="UP000708208"/>
    </source>
</evidence>
<dbReference type="AlphaFoldDB" id="A0A8J2JQG6"/>
<proteinExistence type="predicted"/>
<comment type="caution">
    <text evidence="3">The sequence shown here is derived from an EMBL/GenBank/DDBJ whole genome shotgun (WGS) entry which is preliminary data.</text>
</comment>
<evidence type="ECO:0000313" key="3">
    <source>
        <dbReference type="EMBL" id="CAG7724454.1"/>
    </source>
</evidence>
<accession>A0A8J2JQG6</accession>
<name>A0A8J2JQG6_9HEXA</name>
<organism evidence="3 4">
    <name type="scientific">Allacma fusca</name>
    <dbReference type="NCBI Taxonomy" id="39272"/>
    <lineage>
        <taxon>Eukaryota</taxon>
        <taxon>Metazoa</taxon>
        <taxon>Ecdysozoa</taxon>
        <taxon>Arthropoda</taxon>
        <taxon>Hexapoda</taxon>
        <taxon>Collembola</taxon>
        <taxon>Symphypleona</taxon>
        <taxon>Sminthuridae</taxon>
        <taxon>Allacma</taxon>
    </lineage>
</organism>
<sequence>MKTTLVGLAIAFGFASVFLSLHGIHAENDEEADLLDEEELDDLRRDVRRVLNDTAEAAKSMQEALREFYGKKFKWYASASMREYKKAKATTPKPPGPPGQPNPTPPPANPSPP</sequence>
<keyword evidence="4" id="KW-1185">Reference proteome</keyword>
<feature type="compositionally biased region" description="Pro residues" evidence="1">
    <location>
        <begin position="92"/>
        <end position="113"/>
    </location>
</feature>
<feature type="chain" id="PRO_5035317515" evidence="2">
    <location>
        <begin position="27"/>
        <end position="113"/>
    </location>
</feature>
<protein>
    <submittedName>
        <fullName evidence="3">Uncharacterized protein</fullName>
    </submittedName>
</protein>
<evidence type="ECO:0000256" key="2">
    <source>
        <dbReference type="SAM" id="SignalP"/>
    </source>
</evidence>
<evidence type="ECO:0000256" key="1">
    <source>
        <dbReference type="SAM" id="MobiDB-lite"/>
    </source>
</evidence>
<keyword evidence="2" id="KW-0732">Signal</keyword>
<reference evidence="3" key="1">
    <citation type="submission" date="2021-06" db="EMBL/GenBank/DDBJ databases">
        <authorList>
            <person name="Hodson N. C."/>
            <person name="Mongue J. A."/>
            <person name="Jaron S. K."/>
        </authorList>
    </citation>
    <scope>NUCLEOTIDE SEQUENCE</scope>
</reference>